<reference evidence="2" key="1">
    <citation type="journal article" date="2019" name="Int. J. Syst. Evol. Microbiol.">
        <title>The Global Catalogue of Microorganisms (GCM) 10K type strain sequencing project: providing services to taxonomists for standard genome sequencing and annotation.</title>
        <authorList>
            <consortium name="The Broad Institute Genomics Platform"/>
            <consortium name="The Broad Institute Genome Sequencing Center for Infectious Disease"/>
            <person name="Wu L."/>
            <person name="Ma J."/>
        </authorList>
    </citation>
    <scope>NUCLEOTIDE SEQUENCE [LARGE SCALE GENOMIC DNA]</scope>
    <source>
        <strain evidence="2">JCM 18015</strain>
    </source>
</reference>
<comment type="caution">
    <text evidence="1">The sequence shown here is derived from an EMBL/GenBank/DDBJ whole genome shotgun (WGS) entry which is preliminary data.</text>
</comment>
<evidence type="ECO:0000313" key="2">
    <source>
        <dbReference type="Proteomes" id="UP001499910"/>
    </source>
</evidence>
<protein>
    <submittedName>
        <fullName evidence="1">Gamma-glutamyl kinase</fullName>
    </submittedName>
</protein>
<dbReference type="RefSeq" id="WP_259546276.1">
    <property type="nucleotide sequence ID" value="NZ_BAABHW010000001.1"/>
</dbReference>
<dbReference type="GO" id="GO:0016301">
    <property type="term" value="F:kinase activity"/>
    <property type="evidence" value="ECO:0007669"/>
    <property type="project" value="UniProtKB-KW"/>
</dbReference>
<gene>
    <name evidence="1" type="ORF">GCM10023209_10400</name>
</gene>
<keyword evidence="2" id="KW-1185">Reference proteome</keyword>
<keyword evidence="1" id="KW-0808">Transferase</keyword>
<accession>A0ABP9L4D7</accession>
<dbReference type="InterPro" id="IPR027417">
    <property type="entry name" value="P-loop_NTPase"/>
</dbReference>
<organism evidence="1 2">
    <name type="scientific">[Roseibacterium] beibuensis</name>
    <dbReference type="NCBI Taxonomy" id="1193142"/>
    <lineage>
        <taxon>Bacteria</taxon>
        <taxon>Pseudomonadati</taxon>
        <taxon>Pseudomonadota</taxon>
        <taxon>Alphaproteobacteria</taxon>
        <taxon>Rhodobacterales</taxon>
        <taxon>Roseobacteraceae</taxon>
        <taxon>Roseicyclus</taxon>
    </lineage>
</organism>
<sequence length="205" mass="22982">MLIFWKARLALMAVPKTGTTALEEALLPFADSAILNPPAMKHCTVRRYRNQLAPFFEQRRSRPMELVAVMREPIGWLSSWYRYRARPAIAGQPASTAGMSFDAFVADWLSDDPGEPAQVGRQSRFLDYAGGAVGVHHLFRHDRMGDLVRFLETRLSVDLDLPARNVSPEGDTGLSHEMEARLRRDAPQEFALWDALCDGSLRLGG</sequence>
<proteinExistence type="predicted"/>
<evidence type="ECO:0000313" key="1">
    <source>
        <dbReference type="EMBL" id="GAA5069053.1"/>
    </source>
</evidence>
<name>A0ABP9L4D7_9RHOB</name>
<keyword evidence="1" id="KW-0418">Kinase</keyword>
<dbReference type="SUPFAM" id="SSF52540">
    <property type="entry name" value="P-loop containing nucleoside triphosphate hydrolases"/>
    <property type="match status" value="1"/>
</dbReference>
<dbReference type="EMBL" id="BAABHW010000001">
    <property type="protein sequence ID" value="GAA5069053.1"/>
    <property type="molecule type" value="Genomic_DNA"/>
</dbReference>
<dbReference type="Proteomes" id="UP001499910">
    <property type="component" value="Unassembled WGS sequence"/>
</dbReference>